<dbReference type="Proteomes" id="UP001623348">
    <property type="component" value="Unassembled WGS sequence"/>
</dbReference>
<organism evidence="1 2">
    <name type="scientific">Grus japonensis</name>
    <name type="common">Japanese crane</name>
    <name type="synonym">Red-crowned crane</name>
    <dbReference type="NCBI Taxonomy" id="30415"/>
    <lineage>
        <taxon>Eukaryota</taxon>
        <taxon>Metazoa</taxon>
        <taxon>Chordata</taxon>
        <taxon>Craniata</taxon>
        <taxon>Vertebrata</taxon>
        <taxon>Euteleostomi</taxon>
        <taxon>Archelosauria</taxon>
        <taxon>Archosauria</taxon>
        <taxon>Dinosauria</taxon>
        <taxon>Saurischia</taxon>
        <taxon>Theropoda</taxon>
        <taxon>Coelurosauria</taxon>
        <taxon>Aves</taxon>
        <taxon>Neognathae</taxon>
        <taxon>Neoaves</taxon>
        <taxon>Gruiformes</taxon>
        <taxon>Gruidae</taxon>
        <taxon>Grus</taxon>
    </lineage>
</organism>
<evidence type="ECO:0000313" key="1">
    <source>
        <dbReference type="EMBL" id="GAB0196532.1"/>
    </source>
</evidence>
<reference evidence="1 2" key="1">
    <citation type="submission" date="2024-06" db="EMBL/GenBank/DDBJ databases">
        <title>The draft genome of Grus japonensis, version 3.</title>
        <authorList>
            <person name="Nabeshima K."/>
            <person name="Suzuki S."/>
            <person name="Onuma M."/>
        </authorList>
    </citation>
    <scope>NUCLEOTIDE SEQUENCE [LARGE SCALE GENOMIC DNA]</scope>
    <source>
        <strain evidence="1 2">451A</strain>
    </source>
</reference>
<name>A0ABC9XGP5_GRUJA</name>
<dbReference type="EMBL" id="BAAFJT010000015">
    <property type="protein sequence ID" value="GAB0196532.1"/>
    <property type="molecule type" value="Genomic_DNA"/>
</dbReference>
<gene>
    <name evidence="1" type="ORF">GRJ2_002118500</name>
</gene>
<accession>A0ABC9XGP5</accession>
<protein>
    <submittedName>
        <fullName evidence="1">Uncharacterized protein</fullName>
    </submittedName>
</protein>
<sequence>MDCGLRPCPAQITQIVECFQLEGTHEDHQVQLPSDEAVSWSREYVRPPQFTSCAHNDPAPDRDFLPHRKPVRKAAFLKTGSTVH</sequence>
<evidence type="ECO:0000313" key="2">
    <source>
        <dbReference type="Proteomes" id="UP001623348"/>
    </source>
</evidence>
<keyword evidence="2" id="KW-1185">Reference proteome</keyword>
<proteinExistence type="predicted"/>
<dbReference type="AlphaFoldDB" id="A0ABC9XGP5"/>
<comment type="caution">
    <text evidence="1">The sequence shown here is derived from an EMBL/GenBank/DDBJ whole genome shotgun (WGS) entry which is preliminary data.</text>
</comment>